<reference evidence="3 4" key="1">
    <citation type="submission" date="2024-01" db="EMBL/GenBank/DDBJ databases">
        <title>Seven novel Bacillus-like species.</title>
        <authorList>
            <person name="Liu G."/>
        </authorList>
    </citation>
    <scope>NUCLEOTIDE SEQUENCE [LARGE SCALE GENOMIC DNA]</scope>
    <source>
        <strain evidence="3 4">FJAT-51639</strain>
    </source>
</reference>
<feature type="transmembrane region" description="Helical" evidence="1">
    <location>
        <begin position="281"/>
        <end position="300"/>
    </location>
</feature>
<feature type="transmembrane region" description="Helical" evidence="1">
    <location>
        <begin position="20"/>
        <end position="37"/>
    </location>
</feature>
<dbReference type="PANTHER" id="PTHR36442:SF1">
    <property type="entry name" value="CYCLIC-DI-AMP PHOSPHODIESTERASE PGPH"/>
    <property type="match status" value="1"/>
</dbReference>
<evidence type="ECO:0000259" key="2">
    <source>
        <dbReference type="PROSITE" id="PS51831"/>
    </source>
</evidence>
<dbReference type="InterPro" id="IPR003607">
    <property type="entry name" value="HD/PDEase_dom"/>
</dbReference>
<organism evidence="3 4">
    <name type="scientific">Bacillus bruguierae</name>
    <dbReference type="NCBI Taxonomy" id="3127667"/>
    <lineage>
        <taxon>Bacteria</taxon>
        <taxon>Bacillati</taxon>
        <taxon>Bacillota</taxon>
        <taxon>Bacilli</taxon>
        <taxon>Bacillales</taxon>
        <taxon>Bacillaceae</taxon>
        <taxon>Bacillus</taxon>
    </lineage>
</organism>
<dbReference type="InterPro" id="IPR011624">
    <property type="entry name" value="Metal-dep_PHydrolase_7TM_extra"/>
</dbReference>
<dbReference type="Pfam" id="PF07697">
    <property type="entry name" value="7TMR-HDED"/>
    <property type="match status" value="1"/>
</dbReference>
<dbReference type="SMART" id="SM00471">
    <property type="entry name" value="HDc"/>
    <property type="match status" value="1"/>
</dbReference>
<dbReference type="InterPro" id="IPR011621">
    <property type="entry name" value="Metal-dep_PHydrolase_7TM_intra"/>
</dbReference>
<dbReference type="NCBIfam" id="TIGR00277">
    <property type="entry name" value="HDIG"/>
    <property type="match status" value="1"/>
</dbReference>
<dbReference type="Pfam" id="PF01966">
    <property type="entry name" value="HD"/>
    <property type="match status" value="1"/>
</dbReference>
<feature type="transmembrane region" description="Helical" evidence="1">
    <location>
        <begin position="361"/>
        <end position="379"/>
    </location>
</feature>
<protein>
    <submittedName>
        <fullName evidence="3">HD family phosphohydrolase</fullName>
    </submittedName>
</protein>
<accession>A0ABU8FC36</accession>
<dbReference type="EMBL" id="JBAWSX010000001">
    <property type="protein sequence ID" value="MEI4800247.1"/>
    <property type="molecule type" value="Genomic_DNA"/>
</dbReference>
<feature type="transmembrane region" description="Helical" evidence="1">
    <location>
        <begin position="312"/>
        <end position="330"/>
    </location>
</feature>
<dbReference type="RefSeq" id="WP_336471212.1">
    <property type="nucleotide sequence ID" value="NZ_JBAWSX010000001.1"/>
</dbReference>
<keyword evidence="1" id="KW-0472">Membrane</keyword>
<feature type="transmembrane region" description="Helical" evidence="1">
    <location>
        <begin position="417"/>
        <end position="435"/>
    </location>
</feature>
<evidence type="ECO:0000313" key="4">
    <source>
        <dbReference type="Proteomes" id="UP001372526"/>
    </source>
</evidence>
<dbReference type="Proteomes" id="UP001372526">
    <property type="component" value="Unassembled WGS sequence"/>
</dbReference>
<feature type="transmembrane region" description="Helical" evidence="1">
    <location>
        <begin position="385"/>
        <end position="405"/>
    </location>
</feature>
<name>A0ABU8FC36_9BACI</name>
<evidence type="ECO:0000256" key="1">
    <source>
        <dbReference type="SAM" id="Phobius"/>
    </source>
</evidence>
<feature type="transmembrane region" description="Helical" evidence="1">
    <location>
        <begin position="447"/>
        <end position="470"/>
    </location>
</feature>
<dbReference type="InterPro" id="IPR006674">
    <property type="entry name" value="HD_domain"/>
</dbReference>
<feature type="domain" description="HD" evidence="2">
    <location>
        <begin position="503"/>
        <end position="646"/>
    </location>
</feature>
<comment type="caution">
    <text evidence="3">The sequence shown here is derived from an EMBL/GenBank/DDBJ whole genome shotgun (WGS) entry which is preliminary data.</text>
</comment>
<dbReference type="Pfam" id="PF07698">
    <property type="entry name" value="7TM-7TMR_HD"/>
    <property type="match status" value="1"/>
</dbReference>
<dbReference type="SUPFAM" id="SSF109604">
    <property type="entry name" value="HD-domain/PDEase-like"/>
    <property type="match status" value="1"/>
</dbReference>
<proteinExistence type="predicted"/>
<dbReference type="Gene3D" id="1.10.3210.10">
    <property type="entry name" value="Hypothetical protein af1432"/>
    <property type="match status" value="1"/>
</dbReference>
<dbReference type="CDD" id="cd00077">
    <property type="entry name" value="HDc"/>
    <property type="match status" value="1"/>
</dbReference>
<keyword evidence="4" id="KW-1185">Reference proteome</keyword>
<dbReference type="InterPro" id="IPR052722">
    <property type="entry name" value="PgpH_phosphodiesterase"/>
</dbReference>
<dbReference type="PROSITE" id="PS51831">
    <property type="entry name" value="HD"/>
    <property type="match status" value="1"/>
</dbReference>
<sequence>MLRLQEVAKWFRNLQHSKKLSWISYILIGAVLFFALMNNVKPEQLDVKMLSISKKTIHSPIKIEDKVTTEKKKREAAQKIEDQYTYRSEYKQNRIDVVNSVFDAIKEVNAESNAAASAPAGQNKLSAAERLDKLKEKLPRELTKSLSDQVLLQFLGATDDQLLIARESTVTAVNSLMSSHIKMNEVDQFKDRITNELKNVSVSNELKQAITALGQYAIVPNYFYDSNATKERKQMAIDQVAPVYILQGQILVKEGDTITREAYEQLKLVGLLDQSNSFQPYLGLAIFIGVLLFFMHKQFVAFLKPRREDKPYILAYTTIVAITVVLMKIISLFQKLEYVGIAYIAPVAMGTILVKLMIGDRFVFITSVIFSVCGSILFNEGVTSTLNYAVGIYVLLSSLSVSIFLREKHRRTMLLQVGILVSILNVVVLAALLLLRNGNFSAIEIGTHLVMAAASGIISSILAMGILPYLESGLGLVSSMKLIELASPNHPLIRKILLEAPGTYHHSVMVANLSEAACEAIGANGVLARVGAYYHDIGKTVQPHFFIENQMGISNPHDRLDPETSRDIIISHVTNGVKMLEEHHIPQEIIDIAAEHHGTTLLKYFYYKAMQEDKEKYTEEMFRYPGPKATSKESAIVGIADSVEAAVRSMNAPTPEQIDHLVRSIIKDRLQDGQFSECNLTFKELQIVGKTLCETLNGIFHSRIKYPKLTEEKVN</sequence>
<keyword evidence="1" id="KW-1133">Transmembrane helix</keyword>
<dbReference type="PANTHER" id="PTHR36442">
    <property type="entry name" value="CYCLIC-DI-AMP PHOSPHODIESTERASE PGPH"/>
    <property type="match status" value="1"/>
</dbReference>
<dbReference type="InterPro" id="IPR006675">
    <property type="entry name" value="HDIG_dom"/>
</dbReference>
<gene>
    <name evidence="3" type="ORF">WAZ07_02705</name>
</gene>
<keyword evidence="1" id="KW-0812">Transmembrane</keyword>
<evidence type="ECO:0000313" key="3">
    <source>
        <dbReference type="EMBL" id="MEI4800247.1"/>
    </source>
</evidence>